<evidence type="ECO:0000313" key="3">
    <source>
        <dbReference type="Proteomes" id="UP000218542"/>
    </source>
</evidence>
<keyword evidence="3" id="KW-1185">Reference proteome</keyword>
<keyword evidence="1" id="KW-0812">Transmembrane</keyword>
<reference evidence="3" key="1">
    <citation type="journal article" date="2017" name="Environ. Microbiol. Rep.">
        <title>Genetic Diversity of Marine Anaerobic Ammonium-Oxidizing Bacteria as Revealed by Genomic and Proteomic Analyses of 'Candidatus Scalindua japonica'.</title>
        <authorList>
            <person name="Oshiki M."/>
            <person name="Mizuto K."/>
            <person name="Kimura Z."/>
            <person name="Kindaichi T."/>
            <person name="Satoh H."/>
            <person name="Okabe S."/>
        </authorList>
    </citation>
    <scope>NUCLEOTIDE SEQUENCE [LARGE SCALE GENOMIC DNA]</scope>
    <source>
        <strain evidence="3">husup-a2</strain>
    </source>
</reference>
<accession>A0A286TZU4</accession>
<proteinExistence type="predicted"/>
<gene>
    <name evidence="2" type="ORF">SCALIN_C22_0121</name>
</gene>
<evidence type="ECO:0000313" key="2">
    <source>
        <dbReference type="EMBL" id="GAX61410.1"/>
    </source>
</evidence>
<dbReference type="AlphaFoldDB" id="A0A286TZU4"/>
<evidence type="ECO:0000256" key="1">
    <source>
        <dbReference type="SAM" id="Phobius"/>
    </source>
</evidence>
<comment type="caution">
    <text evidence="2">The sequence shown here is derived from an EMBL/GenBank/DDBJ whole genome shotgun (WGS) entry which is preliminary data.</text>
</comment>
<keyword evidence="1" id="KW-0472">Membrane</keyword>
<name>A0A286TZU4_9BACT</name>
<feature type="transmembrane region" description="Helical" evidence="1">
    <location>
        <begin position="12"/>
        <end position="37"/>
    </location>
</feature>
<protein>
    <submittedName>
        <fullName evidence="2">ABC-type nitrate/sulfonate/bicarbonate transport system, ATPase component</fullName>
    </submittedName>
</protein>
<dbReference type="Proteomes" id="UP000218542">
    <property type="component" value="Unassembled WGS sequence"/>
</dbReference>
<sequence length="262" mass="29576">MMRTVPKEKLYGYAFKTILSLILLFCLYNVACILFLSPYSSRKQQSRVSSGVNGVQSIIKLAGPKKSENIIYKSNLAIKNNDSSWAKQIKRPTLFTGPTTIMMVKEEEQVAVVQYEDADATENTEIFLKGVIDGLAFISVKKEIEGRWHEHGFATKAGEEIGKIKVVGGKMLDFSTNCLLQEIVYNAHRPTTLTRKVLILDEEGEFAGTRMVPGETYMKSTSMIKYKDENGNVNELWLNESDTIIRVEEEGLSINMDEKRDL</sequence>
<dbReference type="RefSeq" id="WP_096894801.1">
    <property type="nucleotide sequence ID" value="NZ_BAOS01000022.1"/>
</dbReference>
<dbReference type="EMBL" id="BAOS01000022">
    <property type="protein sequence ID" value="GAX61410.1"/>
    <property type="molecule type" value="Genomic_DNA"/>
</dbReference>
<organism evidence="2 3">
    <name type="scientific">Candidatus Scalindua japonica</name>
    <dbReference type="NCBI Taxonomy" id="1284222"/>
    <lineage>
        <taxon>Bacteria</taxon>
        <taxon>Pseudomonadati</taxon>
        <taxon>Planctomycetota</taxon>
        <taxon>Candidatus Brocadiia</taxon>
        <taxon>Candidatus Brocadiales</taxon>
        <taxon>Candidatus Scalinduaceae</taxon>
        <taxon>Candidatus Scalindua</taxon>
    </lineage>
</organism>
<keyword evidence="1" id="KW-1133">Transmembrane helix</keyword>